<dbReference type="GO" id="GO:0051731">
    <property type="term" value="F:polynucleotide 5'-hydroxyl-kinase activity"/>
    <property type="evidence" value="ECO:0007669"/>
    <property type="project" value="InterPro"/>
</dbReference>
<dbReference type="GO" id="GO:0005730">
    <property type="term" value="C:nucleolus"/>
    <property type="evidence" value="ECO:0007669"/>
    <property type="project" value="UniProtKB-SubCell"/>
</dbReference>
<protein>
    <submittedName>
        <fullName evidence="11">(wild Malaysian banana) hypothetical protein</fullName>
    </submittedName>
</protein>
<comment type="similarity">
    <text evidence="2">Belongs to the Clp1 family. NOL9/GRC3 subfamily.</text>
</comment>
<comment type="subcellular location">
    <subcellularLocation>
        <location evidence="1">Nucleus</location>
        <location evidence="1">Nucleolus</location>
    </subcellularLocation>
</comment>
<dbReference type="GO" id="GO:0006364">
    <property type="term" value="P:rRNA processing"/>
    <property type="evidence" value="ECO:0007669"/>
    <property type="project" value="UniProtKB-KW"/>
</dbReference>
<evidence type="ECO:0000256" key="2">
    <source>
        <dbReference type="ARBA" id="ARBA00011003"/>
    </source>
</evidence>
<dbReference type="Pfam" id="PF25467">
    <property type="entry name" value="NOL9_C"/>
    <property type="match status" value="1"/>
</dbReference>
<evidence type="ECO:0000313" key="11">
    <source>
        <dbReference type="EMBL" id="CAG1852056.1"/>
    </source>
</evidence>
<evidence type="ECO:0000256" key="4">
    <source>
        <dbReference type="ARBA" id="ARBA00022679"/>
    </source>
</evidence>
<dbReference type="InterPro" id="IPR057570">
    <property type="entry name" value="NOL9_C"/>
</dbReference>
<dbReference type="Pfam" id="PF16575">
    <property type="entry name" value="CLP1_P"/>
    <property type="match status" value="1"/>
</dbReference>
<keyword evidence="4" id="KW-0808">Transferase</keyword>
<gene>
    <name evidence="11" type="ORF">GSMUA_185100.1</name>
</gene>
<keyword evidence="3" id="KW-0698">rRNA processing</keyword>
<keyword evidence="6" id="KW-0418">Kinase</keyword>
<proteinExistence type="inferred from homology"/>
<dbReference type="InterPro" id="IPR045116">
    <property type="entry name" value="Clp1/Grc3"/>
</dbReference>
<evidence type="ECO:0000256" key="6">
    <source>
        <dbReference type="ARBA" id="ARBA00022777"/>
    </source>
</evidence>
<evidence type="ECO:0000256" key="1">
    <source>
        <dbReference type="ARBA" id="ARBA00004604"/>
    </source>
</evidence>
<evidence type="ECO:0000256" key="8">
    <source>
        <dbReference type="ARBA" id="ARBA00023242"/>
    </source>
</evidence>
<dbReference type="AlphaFoldDB" id="A0A8D7FE07"/>
<dbReference type="InterPro" id="IPR027417">
    <property type="entry name" value="P-loop_NTPase"/>
</dbReference>
<keyword evidence="7" id="KW-0067">ATP-binding</keyword>
<feature type="domain" description="Clp1 P-loop" evidence="9">
    <location>
        <begin position="45"/>
        <end position="260"/>
    </location>
</feature>
<dbReference type="PANTHER" id="PTHR12755">
    <property type="entry name" value="CLEAVAGE/POLYADENYLATION FACTOR IA SUBUNIT CLP1P"/>
    <property type="match status" value="1"/>
</dbReference>
<evidence type="ECO:0000256" key="7">
    <source>
        <dbReference type="ARBA" id="ARBA00022840"/>
    </source>
</evidence>
<sequence>MDGSSAKRSSSSYTGWTIPEIWEEAADSITNDSSSCLPPITLVCGPGNSGKSTFSRLLLNTLLHRYKRVGYLDTDVGQPEFTPPGCLSLHVIDKQPPGIALIDCCCCNPFTDLTILSLKRPERFFFFGHVTAQRDPKVYLNFILNLYDYFHNQHYKSGELDEPGNLILPLVINTSGWVKGIGYDLLVDMLRYMSPTHVVQMRVSVESKNLPTGFFWLEENEKTSVNLIEIPTVYEPSTRLVLIKNDACIIRDLRLVAYFRQCLPRELDISTYKELADCLASITPYEVPLSRIKVKHLHQQVPSSEVNHSLNATIVGLAVRSCVPPSSEHCTPWCVGLGIIRAIDISKDRLYVITPVSPCELENVDILLRGCLETPACLLQYIQWTSSKKLSGW</sequence>
<dbReference type="InterPro" id="IPR032319">
    <property type="entry name" value="CLP1_P"/>
</dbReference>
<evidence type="ECO:0000259" key="9">
    <source>
        <dbReference type="Pfam" id="PF16575"/>
    </source>
</evidence>
<dbReference type="EMBL" id="HG996468">
    <property type="protein sequence ID" value="CAG1852056.1"/>
    <property type="molecule type" value="Genomic_DNA"/>
</dbReference>
<name>A0A8D7FE07_MUSAM</name>
<evidence type="ECO:0000256" key="5">
    <source>
        <dbReference type="ARBA" id="ARBA00022741"/>
    </source>
</evidence>
<organism evidence="11">
    <name type="scientific">Musa acuminata subsp. malaccensis</name>
    <name type="common">Wild banana</name>
    <name type="synonym">Musa malaccensis</name>
    <dbReference type="NCBI Taxonomy" id="214687"/>
    <lineage>
        <taxon>Eukaryota</taxon>
        <taxon>Viridiplantae</taxon>
        <taxon>Streptophyta</taxon>
        <taxon>Embryophyta</taxon>
        <taxon>Tracheophyta</taxon>
        <taxon>Spermatophyta</taxon>
        <taxon>Magnoliopsida</taxon>
        <taxon>Liliopsida</taxon>
        <taxon>Zingiberales</taxon>
        <taxon>Musaceae</taxon>
        <taxon>Musa</taxon>
    </lineage>
</organism>
<keyword evidence="5" id="KW-0547">Nucleotide-binding</keyword>
<evidence type="ECO:0000256" key="3">
    <source>
        <dbReference type="ARBA" id="ARBA00022552"/>
    </source>
</evidence>
<accession>A0A8D7FE07</accession>
<keyword evidence="8" id="KW-0539">Nucleus</keyword>
<feature type="domain" description="NOL9 C-terminal" evidence="10">
    <location>
        <begin position="281"/>
        <end position="375"/>
    </location>
</feature>
<evidence type="ECO:0000259" key="10">
    <source>
        <dbReference type="Pfam" id="PF25467"/>
    </source>
</evidence>
<dbReference type="GO" id="GO:0005524">
    <property type="term" value="F:ATP binding"/>
    <property type="evidence" value="ECO:0007669"/>
    <property type="project" value="UniProtKB-KW"/>
</dbReference>
<reference evidence="11" key="1">
    <citation type="submission" date="2021-03" db="EMBL/GenBank/DDBJ databases">
        <authorList>
            <consortium name="Genoscope - CEA"/>
            <person name="William W."/>
        </authorList>
    </citation>
    <scope>NUCLEOTIDE SEQUENCE</scope>
    <source>
        <strain evidence="11">Doubled-haploid Pahang</strain>
    </source>
</reference>
<dbReference type="PANTHER" id="PTHR12755:SF3">
    <property type="entry name" value="POLYNUCLEOTIDE 5'-HYDROXYL-KINASE NOL9"/>
    <property type="match status" value="1"/>
</dbReference>
<dbReference type="Gene3D" id="3.40.50.300">
    <property type="entry name" value="P-loop containing nucleotide triphosphate hydrolases"/>
    <property type="match status" value="1"/>
</dbReference>
<dbReference type="SUPFAM" id="SSF52540">
    <property type="entry name" value="P-loop containing nucleoside triphosphate hydrolases"/>
    <property type="match status" value="1"/>
</dbReference>